<dbReference type="FunCoup" id="I2GUT6">
    <property type="interactions" value="31"/>
</dbReference>
<organism evidence="6 7">
    <name type="scientific">Henningerozyma blattae (strain ATCC 34711 / CBS 6284 / DSM 70876 / NBRC 10599 / NRRL Y-10934 / UCD 77-7)</name>
    <name type="common">Yeast</name>
    <name type="synonym">Tetrapisispora blattae</name>
    <dbReference type="NCBI Taxonomy" id="1071380"/>
    <lineage>
        <taxon>Eukaryota</taxon>
        <taxon>Fungi</taxon>
        <taxon>Dikarya</taxon>
        <taxon>Ascomycota</taxon>
        <taxon>Saccharomycotina</taxon>
        <taxon>Saccharomycetes</taxon>
        <taxon>Saccharomycetales</taxon>
        <taxon>Saccharomycetaceae</taxon>
        <taxon>Henningerozyma</taxon>
    </lineage>
</organism>
<gene>
    <name evidence="6" type="primary">TBLA0A00880</name>
    <name evidence="6" type="ORF">TBLA_0A00880</name>
</gene>
<evidence type="ECO:0000256" key="2">
    <source>
        <dbReference type="SAM" id="Phobius"/>
    </source>
</evidence>
<dbReference type="OMA" id="DWIRYIN"/>
<dbReference type="Pfam" id="PF20775">
    <property type="entry name" value="Tag1_N"/>
    <property type="match status" value="1"/>
</dbReference>
<dbReference type="EMBL" id="HE806316">
    <property type="protein sequence ID" value="CCH57888.1"/>
    <property type="molecule type" value="Genomic_DNA"/>
</dbReference>
<protein>
    <submittedName>
        <fullName evidence="6">Uncharacterized protein</fullName>
    </submittedName>
</protein>
<feature type="region of interest" description="Disordered" evidence="1">
    <location>
        <begin position="1"/>
        <end position="22"/>
    </location>
</feature>
<evidence type="ECO:0000259" key="4">
    <source>
        <dbReference type="Pfam" id="PF22786"/>
    </source>
</evidence>
<feature type="transmembrane region" description="Helical" evidence="2">
    <location>
        <begin position="46"/>
        <end position="64"/>
    </location>
</feature>
<dbReference type="HOGENOM" id="CLU_479113_0_0_1"/>
<dbReference type="AlphaFoldDB" id="I2GUT6"/>
<evidence type="ECO:0000313" key="6">
    <source>
        <dbReference type="EMBL" id="CCH57888.1"/>
    </source>
</evidence>
<dbReference type="InterPro" id="IPR055010">
    <property type="entry name" value="Tag1_M"/>
</dbReference>
<sequence>MNNTDRTGPVDEENSIEDESTRLLEGDQHFQHDVEKKQGRFTMIRNIALCFMLSILIVWCYEFLKSKYIPMDINGDDLNDIVTYQVEGVKLMGWKKNIDDNGIDYEEGKYLELHVKCGVELDYNKCNKPLEQVNKLKYLNDRVIRKVCFRLNKFEIWEKGGTGGVLGNILTRDRVCIDLRKEKNLLEFDVLVKPNMREILKVMKRMVFNKEEIFFEDELDIDIYKFGILLSRLKGLEVDINSIIEKKLGHGIPQNVQVEDIVIRGTQDGYFIKYQILIENMIRDIIQKLDNVIKVPKIQMDLFLPNCNGQDKIYLNNVDYSVEEFQINTDEYLNLTNKVQIKGPFPEELMKKKCFEGSVATPLTMIMEKLFKSNETNEISVKGRVEQKDIMIPFHEILKEIGKVQVIENVTINQDEIIKEFNIMDFKIRNRFNRIDMVGKIKILVELKYYEYQGRNEIVVEKVRGPMKIYDMKGVHLMNNNITQWTHVNASNIIKQDSGVYLEMIMDVGSRDIEIINRLATSRFLNKLLFSGSNDVFVEGVIDMQVNNRNGIGEVVLYGLPCANNITIT</sequence>
<feature type="domain" description="Tag1 middle barrel-like" evidence="5">
    <location>
        <begin position="254"/>
        <end position="407"/>
    </location>
</feature>
<proteinExistence type="predicted"/>
<dbReference type="GeneID" id="14493021"/>
<keyword evidence="7" id="KW-1185">Reference proteome</keyword>
<name>I2GUT6_HENB6</name>
<dbReference type="OrthoDB" id="5596576at2759"/>
<dbReference type="eggNOG" id="ENOG502R0JC">
    <property type="taxonomic scope" value="Eukaryota"/>
</dbReference>
<evidence type="ECO:0000259" key="3">
    <source>
        <dbReference type="Pfam" id="PF20775"/>
    </source>
</evidence>
<keyword evidence="2" id="KW-0812">Transmembrane</keyword>
<dbReference type="InParanoid" id="I2GUT6"/>
<dbReference type="Pfam" id="PF22787">
    <property type="entry name" value="Tag1_M"/>
    <property type="match status" value="1"/>
</dbReference>
<evidence type="ECO:0000313" key="7">
    <source>
        <dbReference type="Proteomes" id="UP000002866"/>
    </source>
</evidence>
<accession>I2GUT6</accession>
<evidence type="ECO:0000256" key="1">
    <source>
        <dbReference type="SAM" id="MobiDB-lite"/>
    </source>
</evidence>
<feature type="domain" description="Tag1 N-terminal" evidence="3">
    <location>
        <begin position="76"/>
        <end position="245"/>
    </location>
</feature>
<evidence type="ECO:0000259" key="5">
    <source>
        <dbReference type="Pfam" id="PF22787"/>
    </source>
</evidence>
<dbReference type="STRING" id="1071380.I2GUT6"/>
<dbReference type="Proteomes" id="UP000002866">
    <property type="component" value="Chromosome 1"/>
</dbReference>
<keyword evidence="2" id="KW-0472">Membrane</keyword>
<dbReference type="RefSeq" id="XP_004177407.1">
    <property type="nucleotide sequence ID" value="XM_004177359.1"/>
</dbReference>
<feature type="domain" description="Tag1 C-terminal" evidence="4">
    <location>
        <begin position="456"/>
        <end position="568"/>
    </location>
</feature>
<dbReference type="InterPro" id="IPR055012">
    <property type="entry name" value="Tag1_N"/>
</dbReference>
<reference evidence="6 7" key="1">
    <citation type="journal article" date="2011" name="Proc. Natl. Acad. Sci. U.S.A.">
        <title>Evolutionary erosion of yeast sex chromosomes by mating-type switching accidents.</title>
        <authorList>
            <person name="Gordon J.L."/>
            <person name="Armisen D."/>
            <person name="Proux-Wera E."/>
            <person name="Oheigeartaigh S.S."/>
            <person name="Byrne K.P."/>
            <person name="Wolfe K.H."/>
        </authorList>
    </citation>
    <scope>NUCLEOTIDE SEQUENCE [LARGE SCALE GENOMIC DNA]</scope>
    <source>
        <strain evidence="7">ATCC 34711 / CBS 6284 / DSM 70876 / NBRC 10599 / NRRL Y-10934 / UCD 77-7</strain>
    </source>
</reference>
<dbReference type="InterPro" id="IPR055011">
    <property type="entry name" value="Tag1_C"/>
</dbReference>
<dbReference type="KEGG" id="tbl:TBLA_0A00880"/>
<dbReference type="Pfam" id="PF22786">
    <property type="entry name" value="Tag1_C"/>
    <property type="match status" value="1"/>
</dbReference>
<keyword evidence="2" id="KW-1133">Transmembrane helix</keyword>